<protein>
    <submittedName>
        <fullName evidence="1">Uncharacterized protein</fullName>
    </submittedName>
</protein>
<dbReference type="RefSeq" id="WP_074673182.1">
    <property type="nucleotide sequence ID" value="NZ_FNQG01000013.1"/>
</dbReference>
<organism evidence="1 2">
    <name type="scientific">Selenomonas ruminantium</name>
    <dbReference type="NCBI Taxonomy" id="971"/>
    <lineage>
        <taxon>Bacteria</taxon>
        <taxon>Bacillati</taxon>
        <taxon>Bacillota</taxon>
        <taxon>Negativicutes</taxon>
        <taxon>Selenomonadales</taxon>
        <taxon>Selenomonadaceae</taxon>
        <taxon>Selenomonas</taxon>
    </lineage>
</organism>
<reference evidence="1 2" key="1">
    <citation type="submission" date="2016-10" db="EMBL/GenBank/DDBJ databases">
        <authorList>
            <person name="de Groot N.N."/>
        </authorList>
    </citation>
    <scope>NUCLEOTIDE SEQUENCE [LARGE SCALE GENOMIC DNA]</scope>
    <source>
        <strain evidence="1 2">DSM 2872</strain>
    </source>
</reference>
<evidence type="ECO:0000313" key="1">
    <source>
        <dbReference type="EMBL" id="SEA28206.1"/>
    </source>
</evidence>
<name>A0A1H3ZWX5_SELRU</name>
<dbReference type="AlphaFoldDB" id="A0A1H3ZWX5"/>
<dbReference type="EMBL" id="FNQG01000013">
    <property type="protein sequence ID" value="SEA28206.1"/>
    <property type="molecule type" value="Genomic_DNA"/>
</dbReference>
<evidence type="ECO:0000313" key="2">
    <source>
        <dbReference type="Proteomes" id="UP000183469"/>
    </source>
</evidence>
<dbReference type="Proteomes" id="UP000183469">
    <property type="component" value="Unassembled WGS sequence"/>
</dbReference>
<gene>
    <name evidence="1" type="ORF">SAMN05660648_02619</name>
</gene>
<sequence length="112" mass="12784">MKKKTLASILVCGTILVYSYITVPTPMAEAGEFSVQYITIVVDDSSVYHVGKNHVRVAFRSISNYRTGAYIPDVADVIWGEEYVVSLGKDYAPEFERELKWKIAKYCRDNYM</sequence>
<proteinExistence type="predicted"/>
<accession>A0A1H3ZWX5</accession>